<name>A0A0B6YKT2_9EUPU</name>
<protein>
    <submittedName>
        <fullName evidence="1">Uncharacterized protein</fullName>
    </submittedName>
</protein>
<organism evidence="1">
    <name type="scientific">Arion vulgaris</name>
    <dbReference type="NCBI Taxonomy" id="1028688"/>
    <lineage>
        <taxon>Eukaryota</taxon>
        <taxon>Metazoa</taxon>
        <taxon>Spiralia</taxon>
        <taxon>Lophotrochozoa</taxon>
        <taxon>Mollusca</taxon>
        <taxon>Gastropoda</taxon>
        <taxon>Heterobranchia</taxon>
        <taxon>Euthyneura</taxon>
        <taxon>Panpulmonata</taxon>
        <taxon>Eupulmonata</taxon>
        <taxon>Stylommatophora</taxon>
        <taxon>Helicina</taxon>
        <taxon>Arionoidea</taxon>
        <taxon>Arionidae</taxon>
        <taxon>Arion</taxon>
    </lineage>
</organism>
<dbReference type="EMBL" id="HACG01009953">
    <property type="protein sequence ID" value="CEK56818.1"/>
    <property type="molecule type" value="Transcribed_RNA"/>
</dbReference>
<evidence type="ECO:0000313" key="1">
    <source>
        <dbReference type="EMBL" id="CEK56818.1"/>
    </source>
</evidence>
<feature type="non-terminal residue" evidence="1">
    <location>
        <position position="78"/>
    </location>
</feature>
<feature type="non-terminal residue" evidence="1">
    <location>
        <position position="1"/>
    </location>
</feature>
<reference evidence="1" key="1">
    <citation type="submission" date="2014-12" db="EMBL/GenBank/DDBJ databases">
        <title>Insight into the proteome of Arion vulgaris.</title>
        <authorList>
            <person name="Aradska J."/>
            <person name="Bulat T."/>
            <person name="Smidak R."/>
            <person name="Sarate P."/>
            <person name="Gangsoo J."/>
            <person name="Sialana F."/>
            <person name="Bilban M."/>
            <person name="Lubec G."/>
        </authorList>
    </citation>
    <scope>NUCLEOTIDE SEQUENCE</scope>
    <source>
        <tissue evidence="1">Skin</tissue>
    </source>
</reference>
<accession>A0A0B6YKT2</accession>
<dbReference type="AlphaFoldDB" id="A0A0B6YKT2"/>
<sequence length="78" mass="8469">RDSVFRFMNVPDGGILSLAKSAKPFVGVTFRLDFMDVDSVSKLTAHFLWNITVVDGNESPTCEEPANVTVHSSLPLGS</sequence>
<proteinExistence type="predicted"/>
<gene>
    <name evidence="1" type="primary">ORF28601</name>
</gene>